<feature type="domain" description="PLL-like beta propeller" evidence="3">
    <location>
        <begin position="231"/>
        <end position="492"/>
    </location>
</feature>
<keyword evidence="1" id="KW-0732">Signal</keyword>
<dbReference type="EMBL" id="VIWT01000001">
    <property type="protein sequence ID" value="TWF96936.1"/>
    <property type="molecule type" value="Genomic_DNA"/>
</dbReference>
<name>A0A561UC59_9ACTN</name>
<evidence type="ECO:0000313" key="5">
    <source>
        <dbReference type="Proteomes" id="UP000317940"/>
    </source>
</evidence>
<dbReference type="Proteomes" id="UP000317940">
    <property type="component" value="Unassembled WGS sequence"/>
</dbReference>
<reference evidence="4 5" key="1">
    <citation type="submission" date="2019-06" db="EMBL/GenBank/DDBJ databases">
        <title>Sequencing the genomes of 1000 actinobacteria strains.</title>
        <authorList>
            <person name="Klenk H.-P."/>
        </authorList>
    </citation>
    <scope>NUCLEOTIDE SEQUENCE [LARGE SCALE GENOMIC DNA]</scope>
    <source>
        <strain evidence="4 5">DSM 44826</strain>
    </source>
</reference>
<feature type="domain" description="Peptidase C51" evidence="2">
    <location>
        <begin position="82"/>
        <end position="156"/>
    </location>
</feature>
<accession>A0A561UC59</accession>
<keyword evidence="5" id="KW-1185">Reference proteome</keyword>
<evidence type="ECO:0000259" key="3">
    <source>
        <dbReference type="Pfam" id="PF26607"/>
    </source>
</evidence>
<protein>
    <submittedName>
        <fullName evidence="4">CHAP domain-containing protein</fullName>
    </submittedName>
</protein>
<dbReference type="SUPFAM" id="SSF89372">
    <property type="entry name" value="Fucose-specific lectin"/>
    <property type="match status" value="2"/>
</dbReference>
<dbReference type="Pfam" id="PF26607">
    <property type="entry name" value="DUF8189"/>
    <property type="match status" value="1"/>
</dbReference>
<dbReference type="InterPro" id="IPR058502">
    <property type="entry name" value="PLL-like_beta-prop"/>
</dbReference>
<dbReference type="AlphaFoldDB" id="A0A561UC59"/>
<proteinExistence type="predicted"/>
<dbReference type="Pfam" id="PF05257">
    <property type="entry name" value="CHAP"/>
    <property type="match status" value="1"/>
</dbReference>
<organism evidence="4 5">
    <name type="scientific">Kitasatospora viridis</name>
    <dbReference type="NCBI Taxonomy" id="281105"/>
    <lineage>
        <taxon>Bacteria</taxon>
        <taxon>Bacillati</taxon>
        <taxon>Actinomycetota</taxon>
        <taxon>Actinomycetes</taxon>
        <taxon>Kitasatosporales</taxon>
        <taxon>Streptomycetaceae</taxon>
        <taxon>Kitasatospora</taxon>
    </lineage>
</organism>
<dbReference type="Gene3D" id="2.120.10.70">
    <property type="entry name" value="Fucose-specific lectin"/>
    <property type="match status" value="1"/>
</dbReference>
<evidence type="ECO:0000259" key="2">
    <source>
        <dbReference type="Pfam" id="PF05257"/>
    </source>
</evidence>
<dbReference type="InterPro" id="IPR007921">
    <property type="entry name" value="CHAP_dom"/>
</dbReference>
<gene>
    <name evidence="4" type="ORF">FHX73_11710</name>
</gene>
<dbReference type="SUPFAM" id="SSF54001">
    <property type="entry name" value="Cysteine proteinases"/>
    <property type="match status" value="1"/>
</dbReference>
<comment type="caution">
    <text evidence="4">The sequence shown here is derived from an EMBL/GenBank/DDBJ whole genome shotgun (WGS) entry which is preliminary data.</text>
</comment>
<evidence type="ECO:0000313" key="4">
    <source>
        <dbReference type="EMBL" id="TWF96936.1"/>
    </source>
</evidence>
<dbReference type="InterPro" id="IPR038765">
    <property type="entry name" value="Papain-like_cys_pep_sf"/>
</dbReference>
<feature type="chain" id="PRO_5022228427" evidence="1">
    <location>
        <begin position="34"/>
        <end position="501"/>
    </location>
</feature>
<evidence type="ECO:0000256" key="1">
    <source>
        <dbReference type="SAM" id="SignalP"/>
    </source>
</evidence>
<feature type="signal peptide" evidence="1">
    <location>
        <begin position="1"/>
        <end position="33"/>
    </location>
</feature>
<dbReference type="Gene3D" id="3.90.1720.10">
    <property type="entry name" value="endopeptidase domain like (from Nostoc punctiforme)"/>
    <property type="match status" value="1"/>
</dbReference>
<dbReference type="RefSeq" id="WP_170304825.1">
    <property type="nucleotide sequence ID" value="NZ_BAAAMZ010000034.1"/>
</dbReference>
<sequence length="501" mass="51426">MSNSSLRRAIGTLASAAVLAPALVVLSGSAASANTGTDVANLALANVGKGAGSCSTYNSSANSLGGSAFNGSCQGYAGVPEYWCADFAKWVWQNNGLNVTGITAAAHSFIDAAGSNGSTVHQDSGYRPQLGDAAVFGTSHVGIVTAVNADGSIQLTNGDFSGTKGQGEVTFAETSQVVNVTIPSSQVAAGSFQSNMNMQLTAYVTPSGYSAPNPWANTVHLVDITPDGGLHNTEGNYTANTWSTWGDLGASGVKAVTSANTGSTNRIFIIGSDNNIYENDGNYANGTWSGWRQLIGAPQVKAIAASSYGNTIHLEAIDLNGHLYNSDGDFAAGQWNGWSLVGGGGNNLVKVAATSTTNNTNHIFAIDNTNRLWEIEGNYATGSWGTWADAAGGFQGTDVTASASADTVHLDAIGTDGNLYNTDGNFDTGKWNGWSNAGGTTAGPLKHVTSAAANNVNHIFAVNANNRLIELDANYNTGAWNTWQEPAGGNDSTGATATFTN</sequence>